<reference evidence="5 6" key="1">
    <citation type="submission" date="2019-08" db="EMBL/GenBank/DDBJ databases">
        <title>Hyperibacter terrae gen. nov., sp. nov. and Hyperibacter viscosus sp. nov., two new members in the family Rhodospirillaceae isolated from the rhizosphere of Hypericum perforatum.</title>
        <authorList>
            <person name="Noviana Z."/>
        </authorList>
    </citation>
    <scope>NUCLEOTIDE SEQUENCE [LARGE SCALE GENOMIC DNA]</scope>
    <source>
        <strain evidence="5 6">R5959</strain>
    </source>
</reference>
<name>A0A5J6N119_9PROT</name>
<dbReference type="KEGG" id="hadh:FRZ61_31120"/>
<dbReference type="InterPro" id="IPR036188">
    <property type="entry name" value="FAD/NAD-bd_sf"/>
</dbReference>
<dbReference type="AlphaFoldDB" id="A0A5J6N119"/>
<evidence type="ECO:0000256" key="2">
    <source>
        <dbReference type="ARBA" id="ARBA00038825"/>
    </source>
</evidence>
<gene>
    <name evidence="5" type="ORF">FRZ61_31120</name>
</gene>
<evidence type="ECO:0000313" key="5">
    <source>
        <dbReference type="EMBL" id="QEX23177.1"/>
    </source>
</evidence>
<evidence type="ECO:0000256" key="3">
    <source>
        <dbReference type="ARBA" id="ARBA00040298"/>
    </source>
</evidence>
<feature type="domain" description="Amine oxidase" evidence="4">
    <location>
        <begin position="17"/>
        <end position="520"/>
    </location>
</feature>
<dbReference type="SUPFAM" id="SSF51905">
    <property type="entry name" value="FAD/NAD(P)-binding domain"/>
    <property type="match status" value="1"/>
</dbReference>
<proteinExistence type="predicted"/>
<dbReference type="PANTHER" id="PTHR10668">
    <property type="entry name" value="PHYTOENE DEHYDROGENASE"/>
    <property type="match status" value="1"/>
</dbReference>
<comment type="subunit">
    <text evidence="2">Interacts with COX5B; this interaction may contribute to localize PYROXD2 to the inner face of the inner mitochondrial membrane.</text>
</comment>
<accession>A0A5J6N119</accession>
<dbReference type="Proteomes" id="UP000325797">
    <property type="component" value="Chromosome"/>
</dbReference>
<dbReference type="RefSeq" id="WP_151118594.1">
    <property type="nucleotide sequence ID" value="NZ_CP042582.1"/>
</dbReference>
<comment type="function">
    <text evidence="1">Probable oxidoreductase that may play a role as regulator of mitochondrial function.</text>
</comment>
<dbReference type="EMBL" id="CP042582">
    <property type="protein sequence ID" value="QEX23177.1"/>
    <property type="molecule type" value="Genomic_DNA"/>
</dbReference>
<dbReference type="GO" id="GO:0016491">
    <property type="term" value="F:oxidoreductase activity"/>
    <property type="evidence" value="ECO:0007669"/>
    <property type="project" value="InterPro"/>
</dbReference>
<evidence type="ECO:0000256" key="1">
    <source>
        <dbReference type="ARBA" id="ARBA00037217"/>
    </source>
</evidence>
<keyword evidence="6" id="KW-1185">Reference proteome</keyword>
<dbReference type="PANTHER" id="PTHR10668:SF103">
    <property type="entry name" value="PYRIDINE NUCLEOTIDE-DISULFIDE OXIDOREDUCTASE DOMAIN-CONTAINING PROTEIN 2"/>
    <property type="match status" value="1"/>
</dbReference>
<evidence type="ECO:0000259" key="4">
    <source>
        <dbReference type="Pfam" id="PF01593"/>
    </source>
</evidence>
<dbReference type="Gene3D" id="3.50.50.60">
    <property type="entry name" value="FAD/NAD(P)-binding domain"/>
    <property type="match status" value="2"/>
</dbReference>
<organism evidence="5 6">
    <name type="scientific">Hypericibacter adhaerens</name>
    <dbReference type="NCBI Taxonomy" id="2602016"/>
    <lineage>
        <taxon>Bacteria</taxon>
        <taxon>Pseudomonadati</taxon>
        <taxon>Pseudomonadota</taxon>
        <taxon>Alphaproteobacteria</taxon>
        <taxon>Rhodospirillales</taxon>
        <taxon>Dongiaceae</taxon>
        <taxon>Hypericibacter</taxon>
    </lineage>
</organism>
<protein>
    <recommendedName>
        <fullName evidence="3">Pyridine nucleotide-disulfide oxidoreductase domain-containing protein 2</fullName>
    </recommendedName>
</protein>
<sequence>MSANQYDAIVIGAGHNGLVTAAYLGKAGLRTLVVEANERPGGAAVTREFAPGFKTSAVAHLLHALHPRVIRELGLEGHGLKPRQHAAGTTALLPGGGRIDISGDVAATAASIGKVSHADGEAWAPVMARLVRLSSALGDFLLKTPPSPAPGSNDFQTKLALGMFALKLRMLGKKDMLELSRILTINVADLANDFFESDAIKGLLSLEATLGVYLGPRSPNTVFNLLYRLSSFGKNGLGGFYLPAGGMGSVVEALVKAATVAGVTLRTGAPVEHLLIEKEIATGVVLKSGEEIRAPIVASSADPQRTLLHLVPPGNLDIEFSKRIRHLRMNGCVAKIHLAMDGLPEALKASGGRVVVAPSIDHVEHAFDDAKYGRVAEKPALEIVIPTLADPGLAPAGKHVLSMLFQYAPYRLRNTPPDQARAQVFERGLALLEEMAPGTRGLVRAAETLTPHDLETQFGLSGGQWHQGEVTLDQVFFLRPAASFQRYRMPVPGLWLCGAGVHPGGNVSGAAGANAAREILKDLKARKGGRVAA</sequence>
<dbReference type="InterPro" id="IPR002937">
    <property type="entry name" value="Amino_oxidase"/>
</dbReference>
<dbReference type="Pfam" id="PF01593">
    <property type="entry name" value="Amino_oxidase"/>
    <property type="match status" value="1"/>
</dbReference>
<evidence type="ECO:0000313" key="6">
    <source>
        <dbReference type="Proteomes" id="UP000325797"/>
    </source>
</evidence>
<dbReference type="OrthoDB" id="9774675at2"/>